<feature type="non-terminal residue" evidence="1">
    <location>
        <position position="73"/>
    </location>
</feature>
<evidence type="ECO:0000313" key="1">
    <source>
        <dbReference type="EMBL" id="GMR55449.1"/>
    </source>
</evidence>
<comment type="caution">
    <text evidence="1">The sequence shown here is derived from an EMBL/GenBank/DDBJ whole genome shotgun (WGS) entry which is preliminary data.</text>
</comment>
<sequence length="73" mass="7694">VQLASACLPVKPGEDLPCPSDPTTLSAFGYKTSMIKATYDNGAKVFMCADPEKLLSVDGPVVKELQTGFKVAC</sequence>
<proteinExistence type="predicted"/>
<dbReference type="AlphaFoldDB" id="A0AAN5D4G2"/>
<dbReference type="EMBL" id="BTRK01000005">
    <property type="protein sequence ID" value="GMR55449.1"/>
    <property type="molecule type" value="Genomic_DNA"/>
</dbReference>
<keyword evidence="2" id="KW-1185">Reference proteome</keyword>
<dbReference type="Proteomes" id="UP001328107">
    <property type="component" value="Unassembled WGS sequence"/>
</dbReference>
<reference evidence="2" key="1">
    <citation type="submission" date="2022-10" db="EMBL/GenBank/DDBJ databases">
        <title>Genome assembly of Pristionchus species.</title>
        <authorList>
            <person name="Yoshida K."/>
            <person name="Sommer R.J."/>
        </authorList>
    </citation>
    <scope>NUCLEOTIDE SEQUENCE [LARGE SCALE GENOMIC DNA]</scope>
    <source>
        <strain evidence="2">RS5460</strain>
    </source>
</reference>
<accession>A0AAN5D4G2</accession>
<name>A0AAN5D4G2_9BILA</name>
<evidence type="ECO:0000313" key="2">
    <source>
        <dbReference type="Proteomes" id="UP001328107"/>
    </source>
</evidence>
<protein>
    <submittedName>
        <fullName evidence="1">Uncharacterized protein</fullName>
    </submittedName>
</protein>
<gene>
    <name evidence="1" type="ORF">PMAYCL1PPCAC_25644</name>
</gene>
<organism evidence="1 2">
    <name type="scientific">Pristionchus mayeri</name>
    <dbReference type="NCBI Taxonomy" id="1317129"/>
    <lineage>
        <taxon>Eukaryota</taxon>
        <taxon>Metazoa</taxon>
        <taxon>Ecdysozoa</taxon>
        <taxon>Nematoda</taxon>
        <taxon>Chromadorea</taxon>
        <taxon>Rhabditida</taxon>
        <taxon>Rhabditina</taxon>
        <taxon>Diplogasteromorpha</taxon>
        <taxon>Diplogasteroidea</taxon>
        <taxon>Neodiplogasteridae</taxon>
        <taxon>Pristionchus</taxon>
    </lineage>
</organism>
<feature type="non-terminal residue" evidence="1">
    <location>
        <position position="1"/>
    </location>
</feature>